<evidence type="ECO:0000256" key="4">
    <source>
        <dbReference type="PIRSR" id="PIRSR606118-50"/>
    </source>
</evidence>
<dbReference type="EMBL" id="BLXZ01000004">
    <property type="protein sequence ID" value="GFO68576.1"/>
    <property type="molecule type" value="Genomic_DNA"/>
</dbReference>
<evidence type="ECO:0000313" key="8">
    <source>
        <dbReference type="Proteomes" id="UP000587586"/>
    </source>
</evidence>
<dbReference type="PROSITE" id="PS00397">
    <property type="entry name" value="RECOMBINASES_1"/>
    <property type="match status" value="1"/>
</dbReference>
<proteinExistence type="predicted"/>
<name>A0A6V8N7M4_9BACT</name>
<comment type="caution">
    <text evidence="7">The sequence shown here is derived from an EMBL/GenBank/DDBJ whole genome shotgun (WGS) entry which is preliminary data.</text>
</comment>
<dbReference type="PROSITE" id="PS51736">
    <property type="entry name" value="RECOMBINASES_3"/>
    <property type="match status" value="1"/>
</dbReference>
<protein>
    <submittedName>
        <fullName evidence="7">Resolvase</fullName>
    </submittedName>
</protein>
<dbReference type="PANTHER" id="PTHR30461:SF2">
    <property type="entry name" value="SERINE RECOMBINASE PINE-RELATED"/>
    <property type="match status" value="1"/>
</dbReference>
<keyword evidence="2" id="KW-0238">DNA-binding</keyword>
<dbReference type="Proteomes" id="UP000587586">
    <property type="component" value="Unassembled WGS sequence"/>
</dbReference>
<dbReference type="InterPro" id="IPR036162">
    <property type="entry name" value="Resolvase-like_N_sf"/>
</dbReference>
<dbReference type="PANTHER" id="PTHR30461">
    <property type="entry name" value="DNA-INVERTASE FROM LAMBDOID PROPHAGE"/>
    <property type="match status" value="1"/>
</dbReference>
<keyword evidence="8" id="KW-1185">Reference proteome</keyword>
<dbReference type="RefSeq" id="WP_183361127.1">
    <property type="nucleotide sequence ID" value="NZ_BLXZ01000004.1"/>
</dbReference>
<dbReference type="InterPro" id="IPR006119">
    <property type="entry name" value="Resolv_N"/>
</dbReference>
<dbReference type="SUPFAM" id="SSF53041">
    <property type="entry name" value="Resolvase-like"/>
    <property type="match status" value="1"/>
</dbReference>
<dbReference type="AlphaFoldDB" id="A0A6V8N7M4"/>
<dbReference type="GO" id="GO:0015074">
    <property type="term" value="P:DNA integration"/>
    <property type="evidence" value="ECO:0007669"/>
    <property type="project" value="UniProtKB-KW"/>
</dbReference>
<accession>A0A6V8N7M4</accession>
<feature type="domain" description="Resolvase/invertase-type recombinase catalytic" evidence="6">
    <location>
        <begin position="2"/>
        <end position="155"/>
    </location>
</feature>
<dbReference type="GO" id="GO:0000150">
    <property type="term" value="F:DNA strand exchange activity"/>
    <property type="evidence" value="ECO:0007669"/>
    <property type="project" value="InterPro"/>
</dbReference>
<feature type="active site" description="O-(5'-phospho-DNA)-serine intermediate" evidence="4 5">
    <location>
        <position position="10"/>
    </location>
</feature>
<dbReference type="InterPro" id="IPR006118">
    <property type="entry name" value="Recombinase_CS"/>
</dbReference>
<evidence type="ECO:0000256" key="5">
    <source>
        <dbReference type="PROSITE-ProRule" id="PRU10137"/>
    </source>
</evidence>
<reference evidence="8" key="1">
    <citation type="submission" date="2020-06" db="EMBL/GenBank/DDBJ databases">
        <title>Draft genomic sequecing of Geomonas sp. Red745.</title>
        <authorList>
            <person name="Itoh H."/>
            <person name="Xu Z.X."/>
            <person name="Ushijima N."/>
            <person name="Masuda Y."/>
            <person name="Shiratori Y."/>
            <person name="Senoo K."/>
        </authorList>
    </citation>
    <scope>NUCLEOTIDE SEQUENCE [LARGE SCALE GENOMIC DNA]</scope>
    <source>
        <strain evidence="8">Red745</strain>
    </source>
</reference>
<dbReference type="GO" id="GO:0003677">
    <property type="term" value="F:DNA binding"/>
    <property type="evidence" value="ECO:0007669"/>
    <property type="project" value="UniProtKB-KW"/>
</dbReference>
<evidence type="ECO:0000313" key="7">
    <source>
        <dbReference type="EMBL" id="GFO68576.1"/>
    </source>
</evidence>
<evidence type="ECO:0000256" key="1">
    <source>
        <dbReference type="ARBA" id="ARBA00022908"/>
    </source>
</evidence>
<dbReference type="Pfam" id="PF00239">
    <property type="entry name" value="Resolvase"/>
    <property type="match status" value="1"/>
</dbReference>
<evidence type="ECO:0000259" key="6">
    <source>
        <dbReference type="PROSITE" id="PS51736"/>
    </source>
</evidence>
<gene>
    <name evidence="7" type="ORF">GMLC_21550</name>
</gene>
<evidence type="ECO:0000256" key="3">
    <source>
        <dbReference type="ARBA" id="ARBA00023172"/>
    </source>
</evidence>
<organism evidence="7 8">
    <name type="scientific">Geomonas limicola</name>
    <dbReference type="NCBI Taxonomy" id="2740186"/>
    <lineage>
        <taxon>Bacteria</taxon>
        <taxon>Pseudomonadati</taxon>
        <taxon>Thermodesulfobacteriota</taxon>
        <taxon>Desulfuromonadia</taxon>
        <taxon>Geobacterales</taxon>
        <taxon>Geobacteraceae</taxon>
        <taxon>Geomonas</taxon>
    </lineage>
</organism>
<dbReference type="Gene3D" id="3.40.50.1390">
    <property type="entry name" value="Resolvase, N-terminal catalytic domain"/>
    <property type="match status" value="1"/>
</dbReference>
<keyword evidence="1" id="KW-0229">DNA integration</keyword>
<sequence>MEYVAYLRVSTEDQGAAGLGIEAQRKAVEDFAAAEGAVILKTFIEVESGSISDRPQMKEAMVYAQLRGAVLLVKTLDRISRDLHFITALEKSEVAFKIVDMPNADSFTLHIYGSLAERERQLISIRTKAALAGKEGLGTPENLTDEARALGRAASIAARRANAEKFAEMIGPMIAARRAEGMGWAAVATWLNGEGFKTKRGGAFHAATVQRIAEGVKG</sequence>
<evidence type="ECO:0000256" key="2">
    <source>
        <dbReference type="ARBA" id="ARBA00023125"/>
    </source>
</evidence>
<dbReference type="InterPro" id="IPR050639">
    <property type="entry name" value="SSR_resolvase"/>
</dbReference>
<keyword evidence="3" id="KW-0233">DNA recombination</keyword>
<dbReference type="CDD" id="cd00338">
    <property type="entry name" value="Ser_Recombinase"/>
    <property type="match status" value="1"/>
</dbReference>
<dbReference type="SMART" id="SM00857">
    <property type="entry name" value="Resolvase"/>
    <property type="match status" value="1"/>
</dbReference>